<keyword evidence="5" id="KW-0347">Helicase</keyword>
<dbReference type="InterPro" id="IPR027417">
    <property type="entry name" value="P-loop_NTPase"/>
</dbReference>
<keyword evidence="4" id="KW-0378">Hydrolase</keyword>
<dbReference type="GO" id="GO:0004527">
    <property type="term" value="F:exonuclease activity"/>
    <property type="evidence" value="ECO:0007669"/>
    <property type="project" value="UniProtKB-KW"/>
</dbReference>
<accession>A0ABS4FL28</accession>
<keyword evidence="6 11" id="KW-0269">Exonuclease</keyword>
<evidence type="ECO:0000256" key="5">
    <source>
        <dbReference type="ARBA" id="ARBA00022806"/>
    </source>
</evidence>
<proteinExistence type="predicted"/>
<reference evidence="11 12" key="1">
    <citation type="submission" date="2021-03" db="EMBL/GenBank/DDBJ databases">
        <title>Genomic Encyclopedia of Type Strains, Phase IV (KMG-IV): sequencing the most valuable type-strain genomes for metagenomic binning, comparative biology and taxonomic classification.</title>
        <authorList>
            <person name="Goeker M."/>
        </authorList>
    </citation>
    <scope>NUCLEOTIDE SEQUENCE [LARGE SCALE GENOMIC DNA]</scope>
    <source>
        <strain evidence="11 12">DSM 15596</strain>
    </source>
</reference>
<protein>
    <submittedName>
        <fullName evidence="11">RecB family exonuclease</fullName>
    </submittedName>
</protein>
<evidence type="ECO:0000313" key="11">
    <source>
        <dbReference type="EMBL" id="MBP1896885.1"/>
    </source>
</evidence>
<dbReference type="EMBL" id="JAGGKI010000033">
    <property type="protein sequence ID" value="MBP1896885.1"/>
    <property type="molecule type" value="Genomic_DNA"/>
</dbReference>
<evidence type="ECO:0000256" key="7">
    <source>
        <dbReference type="ARBA" id="ARBA00022840"/>
    </source>
</evidence>
<dbReference type="SUPFAM" id="SSF52980">
    <property type="entry name" value="Restriction endonuclease-like"/>
    <property type="match status" value="1"/>
</dbReference>
<evidence type="ECO:0000256" key="6">
    <source>
        <dbReference type="ARBA" id="ARBA00022839"/>
    </source>
</evidence>
<name>A0ABS4FL28_9BACL</name>
<evidence type="ECO:0000256" key="1">
    <source>
        <dbReference type="ARBA" id="ARBA00022722"/>
    </source>
</evidence>
<sequence>MDLIDRLYQKIKEDPLSPKMLIVPSYSQGHQLLERICERFGSVFNVEVETLQGMVHANTAFELSRRKIRFLEDEEAFWVIRQLMLHQAEADPHSYITQKSMVNPGVVRKVHQSLDELRMAGVCSGEIHPNDFSNESKGLYLQQLLDRYEAYLIEQALTDFAGLVEYCTPTADNTRFLLLQPAGWSRMEWDLIEKIAGSQLDIINFDEPFYSHARFSNNRLVMFRAAGSLAEVREGFRRMIAEPEPLDQMEIMLSDYERYAPVLYSQAEASGVPSTFSNGLPISYCTAGKAALAILAWIKEGFPVARLTEMLRSGCLQIADQQASAGDWIRLLEQSGIGWGRHRYAGILDSRQRRMGDGQQELGMKLHEVLQGWFDKLPEGSEWRPDLLLEWLGDFVEKHVPLHSSDDQNVKTAIQAWSTRLSGIRVGSMTPEWAVRYVTEILNGIRIRVDATPRPGAVHVTSIHNGGFSGRYRTWIVGMDERAWSMPIMQDPLLLDEERAAVSKHLQLVREQSKQFRNVRDARLSLICGELWLSYASYDPGERESRSPAFEMLQIMRLQSGDDTQDFSALERVLGQPYSVMDVLHPEERRSTYDEIDVWAQYLRDLSGTRDGWKAVSHAYPALAQGYLAQVNRQDERLSVYDGWLSTNKAGSDGILGQQAISVSQLEKYAACGLQYYFYSVLRLRPKEIPVFDRARWLQADERGTLLHHIYRLYLEEVTEFGTKPPQHDRRKLYRIVDQALDDAAKSIPAPSPHVQKKECEEIRRDAEVFYRNEEGKTEEPCYFELELGTPEGEPMELTLPDGMRVKLKGFVDRVDRIGPHEYRIIDYKTGNMKKYASAEYFSGGTQLQHALYSIAVEQWLHLTGKDIEARVTEAEYAFPTVRGRGEYVRRKQDRREELGDIISKLLDSMNQGLFIPAKDVNTCTWCKYQSVCGSHAEWMGNKRGAAVNAAVLGSLREVEEID</sequence>
<dbReference type="SUPFAM" id="SSF52540">
    <property type="entry name" value="P-loop containing nucleoside triphosphate hydrolases"/>
    <property type="match status" value="1"/>
</dbReference>
<keyword evidence="7" id="KW-0067">ATP-binding</keyword>
<dbReference type="InterPro" id="IPR011335">
    <property type="entry name" value="Restrct_endonuc-II-like"/>
</dbReference>
<dbReference type="Pfam" id="PF12705">
    <property type="entry name" value="PDDEXK_1"/>
    <property type="match status" value="1"/>
</dbReference>
<evidence type="ECO:0000256" key="8">
    <source>
        <dbReference type="ARBA" id="ARBA00023125"/>
    </source>
</evidence>
<keyword evidence="1" id="KW-0540">Nuclease</keyword>
<evidence type="ECO:0000313" key="12">
    <source>
        <dbReference type="Proteomes" id="UP000706926"/>
    </source>
</evidence>
<keyword evidence="9" id="KW-0234">DNA repair</keyword>
<evidence type="ECO:0000256" key="4">
    <source>
        <dbReference type="ARBA" id="ARBA00022801"/>
    </source>
</evidence>
<evidence type="ECO:0000256" key="9">
    <source>
        <dbReference type="ARBA" id="ARBA00023204"/>
    </source>
</evidence>
<evidence type="ECO:0000256" key="3">
    <source>
        <dbReference type="ARBA" id="ARBA00022763"/>
    </source>
</evidence>
<organism evidence="11 12">
    <name type="scientific">Paenibacillus lactis</name>
    <dbReference type="NCBI Taxonomy" id="228574"/>
    <lineage>
        <taxon>Bacteria</taxon>
        <taxon>Bacillati</taxon>
        <taxon>Bacillota</taxon>
        <taxon>Bacilli</taxon>
        <taxon>Bacillales</taxon>
        <taxon>Paenibacillaceae</taxon>
        <taxon>Paenibacillus</taxon>
    </lineage>
</organism>
<keyword evidence="8" id="KW-0238">DNA-binding</keyword>
<dbReference type="GeneID" id="95407864"/>
<gene>
    <name evidence="11" type="ORF">J2Z18_006027</name>
</gene>
<comment type="caution">
    <text evidence="11">The sequence shown here is derived from an EMBL/GenBank/DDBJ whole genome shotgun (WGS) entry which is preliminary data.</text>
</comment>
<keyword evidence="2" id="KW-0547">Nucleotide-binding</keyword>
<evidence type="ECO:0000256" key="2">
    <source>
        <dbReference type="ARBA" id="ARBA00022741"/>
    </source>
</evidence>
<feature type="domain" description="PD-(D/E)XK endonuclease-like" evidence="10">
    <location>
        <begin position="661"/>
        <end position="933"/>
    </location>
</feature>
<dbReference type="RefSeq" id="WP_210095728.1">
    <property type="nucleotide sequence ID" value="NZ_JAGGKI010000033.1"/>
</dbReference>
<evidence type="ECO:0000259" key="10">
    <source>
        <dbReference type="Pfam" id="PF12705"/>
    </source>
</evidence>
<keyword evidence="12" id="KW-1185">Reference proteome</keyword>
<dbReference type="InterPro" id="IPR038726">
    <property type="entry name" value="PDDEXK_AddAB-type"/>
</dbReference>
<dbReference type="Proteomes" id="UP000706926">
    <property type="component" value="Unassembled WGS sequence"/>
</dbReference>
<dbReference type="InterPro" id="IPR011604">
    <property type="entry name" value="PDDEXK-like_dom_sf"/>
</dbReference>
<keyword evidence="3" id="KW-0227">DNA damage</keyword>
<dbReference type="Gene3D" id="3.90.320.10">
    <property type="match status" value="1"/>
</dbReference>